<keyword evidence="1" id="KW-1185">Reference proteome</keyword>
<name>A0A914NUM6_MELIC</name>
<dbReference type="WBParaSite" id="Minc3s10826g44393">
    <property type="protein sequence ID" value="Minc3s10826g44393"/>
    <property type="gene ID" value="Minc3s10826g44393"/>
</dbReference>
<accession>A0A914NUM6</accession>
<evidence type="ECO:0000313" key="1">
    <source>
        <dbReference type="Proteomes" id="UP000887563"/>
    </source>
</evidence>
<protein>
    <submittedName>
        <fullName evidence="2">Candidate secreted effector</fullName>
    </submittedName>
</protein>
<dbReference type="Proteomes" id="UP000887563">
    <property type="component" value="Unplaced"/>
</dbReference>
<sequence length="64" mass="7041">MQIISISAETCEWFVCRKLSTSSSPSPSSTTSQCERRSFLIILPPKQPFTITGSPHTDVPQRGS</sequence>
<organism evidence="1 2">
    <name type="scientific">Meloidogyne incognita</name>
    <name type="common">Southern root-knot nematode worm</name>
    <name type="synonym">Oxyuris incognita</name>
    <dbReference type="NCBI Taxonomy" id="6306"/>
    <lineage>
        <taxon>Eukaryota</taxon>
        <taxon>Metazoa</taxon>
        <taxon>Ecdysozoa</taxon>
        <taxon>Nematoda</taxon>
        <taxon>Chromadorea</taxon>
        <taxon>Rhabditida</taxon>
        <taxon>Tylenchina</taxon>
        <taxon>Tylenchomorpha</taxon>
        <taxon>Tylenchoidea</taxon>
        <taxon>Meloidogynidae</taxon>
        <taxon>Meloidogyninae</taxon>
        <taxon>Meloidogyne</taxon>
        <taxon>Meloidogyne incognita group</taxon>
    </lineage>
</organism>
<reference evidence="2" key="1">
    <citation type="submission" date="2022-11" db="UniProtKB">
        <authorList>
            <consortium name="WormBaseParasite"/>
        </authorList>
    </citation>
    <scope>IDENTIFICATION</scope>
</reference>
<proteinExistence type="predicted"/>
<dbReference type="AlphaFoldDB" id="A0A914NUM6"/>
<evidence type="ECO:0000313" key="2">
    <source>
        <dbReference type="WBParaSite" id="Minc3s10826g44393"/>
    </source>
</evidence>